<dbReference type="InterPro" id="IPR044297">
    <property type="entry name" value="CSI1/2/3"/>
</dbReference>
<reference evidence="2 3" key="1">
    <citation type="journal article" date="2022" name="Nat. Genet.">
        <title>Improved pea reference genome and pan-genome highlight genomic features and evolutionary characteristics.</title>
        <authorList>
            <person name="Yang T."/>
            <person name="Liu R."/>
            <person name="Luo Y."/>
            <person name="Hu S."/>
            <person name="Wang D."/>
            <person name="Wang C."/>
            <person name="Pandey M.K."/>
            <person name="Ge S."/>
            <person name="Xu Q."/>
            <person name="Li N."/>
            <person name="Li G."/>
            <person name="Huang Y."/>
            <person name="Saxena R.K."/>
            <person name="Ji Y."/>
            <person name="Li M."/>
            <person name="Yan X."/>
            <person name="He Y."/>
            <person name="Liu Y."/>
            <person name="Wang X."/>
            <person name="Xiang C."/>
            <person name="Varshney R.K."/>
            <person name="Ding H."/>
            <person name="Gao S."/>
            <person name="Zong X."/>
        </authorList>
    </citation>
    <scope>NUCLEOTIDE SEQUENCE [LARGE SCALE GENOMIC DNA]</scope>
    <source>
        <strain evidence="2 3">cv. Zhongwan 6</strain>
    </source>
</reference>
<organism evidence="2 3">
    <name type="scientific">Pisum sativum</name>
    <name type="common">Garden pea</name>
    <name type="synonym">Lathyrus oleraceus</name>
    <dbReference type="NCBI Taxonomy" id="3888"/>
    <lineage>
        <taxon>Eukaryota</taxon>
        <taxon>Viridiplantae</taxon>
        <taxon>Streptophyta</taxon>
        <taxon>Embryophyta</taxon>
        <taxon>Tracheophyta</taxon>
        <taxon>Spermatophyta</taxon>
        <taxon>Magnoliopsida</taxon>
        <taxon>eudicotyledons</taxon>
        <taxon>Gunneridae</taxon>
        <taxon>Pentapetalae</taxon>
        <taxon>rosids</taxon>
        <taxon>fabids</taxon>
        <taxon>Fabales</taxon>
        <taxon>Fabaceae</taxon>
        <taxon>Papilionoideae</taxon>
        <taxon>50 kb inversion clade</taxon>
        <taxon>NPAAA clade</taxon>
        <taxon>Hologalegina</taxon>
        <taxon>IRL clade</taxon>
        <taxon>Fabeae</taxon>
        <taxon>Lathyrus</taxon>
    </lineage>
</organism>
<dbReference type="Gramene" id="Psat2g031040.1">
    <property type="protein sequence ID" value="Psat2g031040.1.cds1"/>
    <property type="gene ID" value="Psat2g031040"/>
</dbReference>
<dbReference type="Gramene" id="Psat02G0105700-T2">
    <property type="protein sequence ID" value="KAI5434049.1"/>
    <property type="gene ID" value="KIW84_021057"/>
</dbReference>
<dbReference type="PANTHER" id="PTHR46369:SF2">
    <property type="entry name" value="PROTEIN CELLULOSE SYNTHASE INTERACTIVE 1"/>
    <property type="match status" value="1"/>
</dbReference>
<accession>A0A9D5B9H1</accession>
<dbReference type="EMBL" id="JAMSHJ010000002">
    <property type="protein sequence ID" value="KAI5434049.1"/>
    <property type="molecule type" value="Genomic_DNA"/>
</dbReference>
<dbReference type="GO" id="GO:0051211">
    <property type="term" value="P:anisotropic cell growth"/>
    <property type="evidence" value="ECO:0007669"/>
    <property type="project" value="InterPro"/>
</dbReference>
<proteinExistence type="predicted"/>
<dbReference type="InterPro" id="IPR000225">
    <property type="entry name" value="Armadillo"/>
</dbReference>
<dbReference type="AlphaFoldDB" id="A0A9D5B9H1"/>
<protein>
    <submittedName>
        <fullName evidence="2">Variant 2, Interactor with COP9 signalosome (CSN) complex</fullName>
    </submittedName>
</protein>
<dbReference type="GO" id="GO:0010330">
    <property type="term" value="C:cellulose synthase complex"/>
    <property type="evidence" value="ECO:0007669"/>
    <property type="project" value="InterPro"/>
</dbReference>
<dbReference type="GO" id="GO:2001006">
    <property type="term" value="P:regulation of cellulose biosynthetic process"/>
    <property type="evidence" value="ECO:0007669"/>
    <property type="project" value="InterPro"/>
</dbReference>
<gene>
    <name evidence="2" type="ORF">KIW84_021057</name>
</gene>
<evidence type="ECO:0000313" key="2">
    <source>
        <dbReference type="EMBL" id="KAI5434049.1"/>
    </source>
</evidence>
<dbReference type="Proteomes" id="UP001058974">
    <property type="component" value="Chromosome 2"/>
</dbReference>
<dbReference type="InterPro" id="IPR016024">
    <property type="entry name" value="ARM-type_fold"/>
</dbReference>
<evidence type="ECO:0000256" key="1">
    <source>
        <dbReference type="ARBA" id="ARBA00022737"/>
    </source>
</evidence>
<name>A0A9D5B9H1_PEA</name>
<keyword evidence="1" id="KW-0677">Repeat</keyword>
<dbReference type="Pfam" id="PF00514">
    <property type="entry name" value="Arm"/>
    <property type="match status" value="1"/>
</dbReference>
<dbReference type="SUPFAM" id="SSF48371">
    <property type="entry name" value="ARM repeat"/>
    <property type="match status" value="1"/>
</dbReference>
<keyword evidence="3" id="KW-1185">Reference proteome</keyword>
<dbReference type="InterPro" id="IPR011989">
    <property type="entry name" value="ARM-like"/>
</dbReference>
<dbReference type="Gene3D" id="1.25.10.10">
    <property type="entry name" value="Leucine-rich Repeat Variant"/>
    <property type="match status" value="1"/>
</dbReference>
<comment type="caution">
    <text evidence="2">The sequence shown here is derived from an EMBL/GenBank/DDBJ whole genome shotgun (WGS) entry which is preliminary data.</text>
</comment>
<evidence type="ECO:0000313" key="3">
    <source>
        <dbReference type="Proteomes" id="UP001058974"/>
    </source>
</evidence>
<dbReference type="GO" id="GO:0008017">
    <property type="term" value="F:microtubule binding"/>
    <property type="evidence" value="ECO:0007669"/>
    <property type="project" value="InterPro"/>
</dbReference>
<sequence>MAGTGAVEVLLELLRSHQCEDTAARLLEVLLNNVKIRETKVTKSAILPLSQYLLDPQTQAQQARLLATLALGDLFQNEGLARTADAVAACRASVNVLEDQPTEEMKVVAICALQNLVMHSQSNKRAVVEAGGVQVILDLIGSSDPETSVQAAVFIKLLFSNHTIQEYASSETVRAITAAIEKDL</sequence>
<dbReference type="PANTHER" id="PTHR46369">
    <property type="entry name" value="PROTEIN CELLULOSE SYNTHASE INTERACTIVE 1"/>
    <property type="match status" value="1"/>
</dbReference>